<protein>
    <recommendedName>
        <fullName evidence="9">Cell division protein FtsQ</fullName>
    </recommendedName>
</protein>
<dbReference type="Pfam" id="PF03799">
    <property type="entry name" value="FtsQ_DivIB_C"/>
    <property type="match status" value="1"/>
</dbReference>
<sequence length="293" mass="32186">MQQVGTKAFLADARPVDPRSLPVVKRPPVRRARIGFERIWVLHSRLIMRAGAICLACLVLLAVWQAREPIGTGLSTTAGLLNGEFADAGFAVGEISITGQVLTRESEILAALGIAPRTSTLDFDAEAARTRVAELPAVETVTIRKIYPADVVVTVMEKEPVARWRVDGVTFLVDAHGEQIGEDHGAWGDLPLVIGDGAADDAMVMIRSLDQFPDLSADVVALSRIADRRWDLVYDTGLRVQLPEFGVAQALRQLETYQRDYALLDRDVTIIDLRNPGMVALRPAQREENDEKE</sequence>
<keyword evidence="7 9" id="KW-0472">Membrane</keyword>
<keyword evidence="4 9" id="KW-0132">Cell division</keyword>
<evidence type="ECO:0000259" key="10">
    <source>
        <dbReference type="PROSITE" id="PS51779"/>
    </source>
</evidence>
<dbReference type="Proteomes" id="UP001156691">
    <property type="component" value="Unassembled WGS sequence"/>
</dbReference>
<dbReference type="PANTHER" id="PTHR35851:SF1">
    <property type="entry name" value="CELL DIVISION PROTEIN FTSQ"/>
    <property type="match status" value="1"/>
</dbReference>
<evidence type="ECO:0000256" key="7">
    <source>
        <dbReference type="ARBA" id="ARBA00023136"/>
    </source>
</evidence>
<dbReference type="PANTHER" id="PTHR35851">
    <property type="entry name" value="CELL DIVISION PROTEIN FTSQ"/>
    <property type="match status" value="1"/>
</dbReference>
<comment type="function">
    <text evidence="9">Essential cell division protein.</text>
</comment>
<keyword evidence="12" id="KW-1185">Reference proteome</keyword>
<evidence type="ECO:0000256" key="5">
    <source>
        <dbReference type="ARBA" id="ARBA00022692"/>
    </source>
</evidence>
<comment type="similarity">
    <text evidence="9">Belongs to the FtsQ/DivIB family. FtsQ subfamily.</text>
</comment>
<evidence type="ECO:0000256" key="3">
    <source>
        <dbReference type="ARBA" id="ARBA00022519"/>
    </source>
</evidence>
<evidence type="ECO:0000313" key="11">
    <source>
        <dbReference type="EMBL" id="GLQ53480.1"/>
    </source>
</evidence>
<evidence type="ECO:0000256" key="8">
    <source>
        <dbReference type="ARBA" id="ARBA00023306"/>
    </source>
</evidence>
<keyword evidence="8 9" id="KW-0131">Cell cycle</keyword>
<evidence type="ECO:0000256" key="4">
    <source>
        <dbReference type="ARBA" id="ARBA00022618"/>
    </source>
</evidence>
<evidence type="ECO:0000313" key="12">
    <source>
        <dbReference type="Proteomes" id="UP001156691"/>
    </source>
</evidence>
<keyword evidence="6 9" id="KW-1133">Transmembrane helix</keyword>
<evidence type="ECO:0000256" key="1">
    <source>
        <dbReference type="ARBA" id="ARBA00004370"/>
    </source>
</evidence>
<keyword evidence="3 9" id="KW-0997">Cell inner membrane</keyword>
<comment type="subcellular location">
    <subcellularLocation>
        <location evidence="9">Cell inner membrane</location>
        <topology evidence="9">Single-pass type II membrane protein</topology>
    </subcellularLocation>
    <subcellularLocation>
        <location evidence="1">Membrane</location>
    </subcellularLocation>
    <text evidence="9">Localizes to the division septum.</text>
</comment>
<dbReference type="EMBL" id="BSNS01000004">
    <property type="protein sequence ID" value="GLQ53480.1"/>
    <property type="molecule type" value="Genomic_DNA"/>
</dbReference>
<dbReference type="Gene3D" id="3.40.50.11690">
    <property type="entry name" value="Cell division protein FtsQ/DivIB"/>
    <property type="match status" value="1"/>
</dbReference>
<dbReference type="Gene3D" id="3.10.20.310">
    <property type="entry name" value="membrane protein fhac"/>
    <property type="match status" value="1"/>
</dbReference>
<evidence type="ECO:0000256" key="6">
    <source>
        <dbReference type="ARBA" id="ARBA00022989"/>
    </source>
</evidence>
<evidence type="ECO:0000256" key="2">
    <source>
        <dbReference type="ARBA" id="ARBA00022475"/>
    </source>
</evidence>
<name>A0ABQ5W095_9HYPH</name>
<organism evidence="11 12">
    <name type="scientific">Devosia nitrariae</name>
    <dbReference type="NCBI Taxonomy" id="2071872"/>
    <lineage>
        <taxon>Bacteria</taxon>
        <taxon>Pseudomonadati</taxon>
        <taxon>Pseudomonadota</taxon>
        <taxon>Alphaproteobacteria</taxon>
        <taxon>Hyphomicrobiales</taxon>
        <taxon>Devosiaceae</taxon>
        <taxon>Devosia</taxon>
    </lineage>
</organism>
<dbReference type="InterPro" id="IPR034746">
    <property type="entry name" value="POTRA"/>
</dbReference>
<feature type="domain" description="POTRA" evidence="10">
    <location>
        <begin position="90"/>
        <end position="158"/>
    </location>
</feature>
<keyword evidence="5 9" id="KW-0812">Transmembrane</keyword>
<dbReference type="HAMAP" id="MF_00911">
    <property type="entry name" value="FtsQ_subfam"/>
    <property type="match status" value="1"/>
</dbReference>
<dbReference type="PROSITE" id="PS51779">
    <property type="entry name" value="POTRA"/>
    <property type="match status" value="1"/>
</dbReference>
<reference evidence="12" key="1">
    <citation type="journal article" date="2019" name="Int. J. Syst. Evol. Microbiol.">
        <title>The Global Catalogue of Microorganisms (GCM) 10K type strain sequencing project: providing services to taxonomists for standard genome sequencing and annotation.</title>
        <authorList>
            <consortium name="The Broad Institute Genomics Platform"/>
            <consortium name="The Broad Institute Genome Sequencing Center for Infectious Disease"/>
            <person name="Wu L."/>
            <person name="Ma J."/>
        </authorList>
    </citation>
    <scope>NUCLEOTIDE SEQUENCE [LARGE SCALE GENOMIC DNA]</scope>
    <source>
        <strain evidence="12">NBRC 112416</strain>
    </source>
</reference>
<dbReference type="InterPro" id="IPR045335">
    <property type="entry name" value="FtsQ_C_sf"/>
</dbReference>
<dbReference type="InterPro" id="IPR026579">
    <property type="entry name" value="FtsQ"/>
</dbReference>
<dbReference type="InterPro" id="IPR005548">
    <property type="entry name" value="Cell_div_FtsQ/DivIB_C"/>
</dbReference>
<dbReference type="InterPro" id="IPR013685">
    <property type="entry name" value="POTRA_FtsQ_type"/>
</dbReference>
<dbReference type="RefSeq" id="WP_284338931.1">
    <property type="nucleotide sequence ID" value="NZ_BSNS01000004.1"/>
</dbReference>
<proteinExistence type="inferred from homology"/>
<dbReference type="Pfam" id="PF08478">
    <property type="entry name" value="POTRA_1"/>
    <property type="match status" value="1"/>
</dbReference>
<accession>A0ABQ5W095</accession>
<gene>
    <name evidence="9" type="primary">ftsQ</name>
    <name evidence="11" type="ORF">GCM10010862_07390</name>
</gene>
<comment type="caution">
    <text evidence="11">The sequence shown here is derived from an EMBL/GenBank/DDBJ whole genome shotgun (WGS) entry which is preliminary data.</text>
</comment>
<keyword evidence="2 9" id="KW-1003">Cell membrane</keyword>
<evidence type="ECO:0000256" key="9">
    <source>
        <dbReference type="HAMAP-Rule" id="MF_00911"/>
    </source>
</evidence>